<protein>
    <submittedName>
        <fullName evidence="1">Uncharacterized protein</fullName>
    </submittedName>
</protein>
<name>A0A034WXT3_BACDO</name>
<evidence type="ECO:0000313" key="1">
    <source>
        <dbReference type="EMBL" id="JAC58598.1"/>
    </source>
</evidence>
<proteinExistence type="predicted"/>
<organism evidence="1">
    <name type="scientific">Bactrocera dorsalis</name>
    <name type="common">Oriental fruit fly</name>
    <name type="synonym">Dacus dorsalis</name>
    <dbReference type="NCBI Taxonomy" id="27457"/>
    <lineage>
        <taxon>Eukaryota</taxon>
        <taxon>Metazoa</taxon>
        <taxon>Ecdysozoa</taxon>
        <taxon>Arthropoda</taxon>
        <taxon>Hexapoda</taxon>
        <taxon>Insecta</taxon>
        <taxon>Pterygota</taxon>
        <taxon>Neoptera</taxon>
        <taxon>Endopterygota</taxon>
        <taxon>Diptera</taxon>
        <taxon>Brachycera</taxon>
        <taxon>Muscomorpha</taxon>
        <taxon>Tephritoidea</taxon>
        <taxon>Tephritidae</taxon>
        <taxon>Bactrocera</taxon>
        <taxon>Bactrocera</taxon>
    </lineage>
</organism>
<dbReference type="AlphaFoldDB" id="A0A034WXT3"/>
<accession>A0A034WXT3</accession>
<sequence>MACWPRRTAGGSMIKLTFRSAPSTMALPAAKSKSNPQVIKHCVKLLIPLPQLLLTTHRTWRWLRAEPLLCVCRADVDIFTSGDASHLQACNACDDSDNAETATEAHDDTKPPRARLRGNFIDRKLQANTWSHVFTATIHRSASIKRPADRQTS</sequence>
<dbReference type="EMBL" id="GAKP01000354">
    <property type="protein sequence ID" value="JAC58598.1"/>
    <property type="molecule type" value="Transcribed_RNA"/>
</dbReference>
<reference evidence="1" key="1">
    <citation type="journal article" date="2014" name="BMC Genomics">
        <title>Characterizing the developmental transcriptome of the oriental fruit fly, Bactrocera dorsalis (Diptera: Tephritidae) through comparative genomic analysis with Drosophila melanogaster utilizing modENCODE datasets.</title>
        <authorList>
            <person name="Geib S.M."/>
            <person name="Calla B."/>
            <person name="Hall B."/>
            <person name="Hou S."/>
            <person name="Manoukis N.C."/>
        </authorList>
    </citation>
    <scope>NUCLEOTIDE SEQUENCE</scope>
    <source>
        <strain evidence="1">Punador</strain>
    </source>
</reference>
<feature type="non-terminal residue" evidence="1">
    <location>
        <position position="153"/>
    </location>
</feature>